<reference evidence="8" key="2">
    <citation type="submission" date="2017-02" db="UniProtKB">
        <authorList>
            <consortium name="WormBaseParasite"/>
        </authorList>
    </citation>
    <scope>IDENTIFICATION</scope>
</reference>
<evidence type="ECO:0000256" key="6">
    <source>
        <dbReference type="ARBA" id="ARBA00023315"/>
    </source>
</evidence>
<dbReference type="AlphaFoldDB" id="A0A0K0DRF9"/>
<dbReference type="STRING" id="6313.A0A0K0DRF9"/>
<evidence type="ECO:0000313" key="8">
    <source>
        <dbReference type="WBParaSite" id="ACAC_0001434801-mRNA-1"/>
    </source>
</evidence>
<name>A0A0K0DRF9_ANGCA</name>
<keyword evidence="5" id="KW-0472">Membrane</keyword>
<keyword evidence="4" id="KW-0443">Lipid metabolism</keyword>
<dbReference type="GO" id="GO:0004366">
    <property type="term" value="F:glycerol-3-phosphate O-acyltransferase activity"/>
    <property type="evidence" value="ECO:0007669"/>
    <property type="project" value="TreeGrafter"/>
</dbReference>
<dbReference type="WBParaSite" id="ACAC_0001434801-mRNA-1">
    <property type="protein sequence ID" value="ACAC_0001434801-mRNA-1"/>
    <property type="gene ID" value="ACAC_0001434801"/>
</dbReference>
<evidence type="ECO:0000256" key="3">
    <source>
        <dbReference type="ARBA" id="ARBA00022989"/>
    </source>
</evidence>
<dbReference type="PANTHER" id="PTHR23063">
    <property type="entry name" value="PHOSPHOLIPID ACYLTRANSFERASE"/>
    <property type="match status" value="1"/>
</dbReference>
<proteinExistence type="predicted"/>
<keyword evidence="6" id="KW-0012">Acyltransferase</keyword>
<keyword evidence="7" id="KW-1185">Reference proteome</keyword>
<organism evidence="7 8">
    <name type="scientific">Angiostrongylus cantonensis</name>
    <name type="common">Rat lungworm</name>
    <dbReference type="NCBI Taxonomy" id="6313"/>
    <lineage>
        <taxon>Eukaryota</taxon>
        <taxon>Metazoa</taxon>
        <taxon>Ecdysozoa</taxon>
        <taxon>Nematoda</taxon>
        <taxon>Chromadorea</taxon>
        <taxon>Rhabditida</taxon>
        <taxon>Rhabditina</taxon>
        <taxon>Rhabditomorpha</taxon>
        <taxon>Strongyloidea</taxon>
        <taxon>Metastrongylidae</taxon>
        <taxon>Angiostrongylus</taxon>
    </lineage>
</organism>
<keyword evidence="3" id="KW-1133">Transmembrane helix</keyword>
<sequence>RIIYLVLVFFPSLVLLGGYCCLKSVVSTKIYPIAMKYDSRFGDPFWNSSSQSWCEYMFRMMTSWAIICNVYYLAPMEKLPDEDATAFASRVKKSIAFRGGLLDLEWDGGLKRARVHPKLVAKQQERKEIVKSHNIKFLLVFLVVINF</sequence>
<protein>
    <submittedName>
        <fullName evidence="8">Glycerol-3-phosphate acyltransferase 4</fullName>
    </submittedName>
</protein>
<dbReference type="GO" id="GO:0019432">
    <property type="term" value="P:triglyceride biosynthetic process"/>
    <property type="evidence" value="ECO:0007669"/>
    <property type="project" value="TreeGrafter"/>
</dbReference>
<dbReference type="PANTHER" id="PTHR23063:SF2">
    <property type="entry name" value="GLYCEROL-3-PHOSPHATE ACYLTRANSFERASE 4, ISOFORM D-RELATED"/>
    <property type="match status" value="1"/>
</dbReference>
<evidence type="ECO:0000256" key="4">
    <source>
        <dbReference type="ARBA" id="ARBA00023098"/>
    </source>
</evidence>
<keyword evidence="2" id="KW-0812">Transmembrane</keyword>
<evidence type="ECO:0000256" key="1">
    <source>
        <dbReference type="ARBA" id="ARBA00022679"/>
    </source>
</evidence>
<evidence type="ECO:0000256" key="5">
    <source>
        <dbReference type="ARBA" id="ARBA00023136"/>
    </source>
</evidence>
<reference evidence="7" key="1">
    <citation type="submission" date="2012-09" db="EMBL/GenBank/DDBJ databases">
        <authorList>
            <person name="Martin A.A."/>
        </authorList>
    </citation>
    <scope>NUCLEOTIDE SEQUENCE</scope>
</reference>
<accession>A0A0K0DRF9</accession>
<evidence type="ECO:0000313" key="7">
    <source>
        <dbReference type="Proteomes" id="UP000035642"/>
    </source>
</evidence>
<keyword evidence="1" id="KW-0808">Transferase</keyword>
<dbReference type="GO" id="GO:0005783">
    <property type="term" value="C:endoplasmic reticulum"/>
    <property type="evidence" value="ECO:0007669"/>
    <property type="project" value="TreeGrafter"/>
</dbReference>
<evidence type="ECO:0000256" key="2">
    <source>
        <dbReference type="ARBA" id="ARBA00022692"/>
    </source>
</evidence>
<dbReference type="Proteomes" id="UP000035642">
    <property type="component" value="Unassembled WGS sequence"/>
</dbReference>